<dbReference type="PANTHER" id="PTHR11926">
    <property type="entry name" value="GLUCOSYL/GLUCURONOSYL TRANSFERASES"/>
    <property type="match status" value="1"/>
</dbReference>
<proteinExistence type="inferred from homology"/>
<reference evidence="2" key="1">
    <citation type="journal article" date="2018" name="DNA Res.">
        <title>Multiple hybrid de novo genome assembly of finger millet, an orphan allotetraploid crop.</title>
        <authorList>
            <person name="Hatakeyama M."/>
            <person name="Aluri S."/>
            <person name="Balachadran M.T."/>
            <person name="Sivarajan S.R."/>
            <person name="Patrignani A."/>
            <person name="Gruter S."/>
            <person name="Poveda L."/>
            <person name="Shimizu-Inatsugi R."/>
            <person name="Baeten J."/>
            <person name="Francoijs K.J."/>
            <person name="Nataraja K.N."/>
            <person name="Reddy Y.A.N."/>
            <person name="Phadnis S."/>
            <person name="Ravikumar R.L."/>
            <person name="Schlapbach R."/>
            <person name="Sreeman S.M."/>
            <person name="Shimizu K.K."/>
        </authorList>
    </citation>
    <scope>NUCLEOTIDE SEQUENCE</scope>
</reference>
<protein>
    <recommendedName>
        <fullName evidence="4">Glycosyltransferase</fullName>
    </recommendedName>
</protein>
<sequence>MAPSCDHPSSSSRPRAVLFPLPYQGHINAMLRLAAVLHGHGLAITILHTETSALDRQKLPPGYELVTIKDGVPPELATSDDVAAFVLALNRNCAAPFREYLARAGRVSCVVADVDWFAPLATARELGVPALALMTSSAARFRIYLAFPRLEEIDITHRAGITGRDWFTG</sequence>
<dbReference type="PANTHER" id="PTHR11926:SF1395">
    <property type="entry name" value="GLYCOSYLTRANSFERASE"/>
    <property type="match status" value="1"/>
</dbReference>
<dbReference type="AlphaFoldDB" id="A0AAV5G016"/>
<reference evidence="2" key="2">
    <citation type="submission" date="2021-12" db="EMBL/GenBank/DDBJ databases">
        <title>Resequencing data analysis of finger millet.</title>
        <authorList>
            <person name="Hatakeyama M."/>
            <person name="Aluri S."/>
            <person name="Balachadran M.T."/>
            <person name="Sivarajan S.R."/>
            <person name="Poveda L."/>
            <person name="Shimizu-Inatsugi R."/>
            <person name="Schlapbach R."/>
            <person name="Sreeman S.M."/>
            <person name="Shimizu K.K."/>
        </authorList>
    </citation>
    <scope>NUCLEOTIDE SEQUENCE</scope>
</reference>
<keyword evidence="3" id="KW-1185">Reference proteome</keyword>
<dbReference type="SUPFAM" id="SSF53756">
    <property type="entry name" value="UDP-Glycosyltransferase/glycogen phosphorylase"/>
    <property type="match status" value="1"/>
</dbReference>
<gene>
    <name evidence="2" type="primary">gb29333</name>
    <name evidence="2" type="ORF">PR202_gb29333</name>
</gene>
<evidence type="ECO:0008006" key="4">
    <source>
        <dbReference type="Google" id="ProtNLM"/>
    </source>
</evidence>
<dbReference type="GO" id="GO:0080044">
    <property type="term" value="F:quercetin 7-O-glucosyltransferase activity"/>
    <property type="evidence" value="ECO:0007669"/>
    <property type="project" value="TreeGrafter"/>
</dbReference>
<evidence type="ECO:0000313" key="3">
    <source>
        <dbReference type="Proteomes" id="UP001054889"/>
    </source>
</evidence>
<dbReference type="EMBL" id="BQKI01000104">
    <property type="protein sequence ID" value="GJN40155.1"/>
    <property type="molecule type" value="Genomic_DNA"/>
</dbReference>
<comment type="caution">
    <text evidence="2">The sequence shown here is derived from an EMBL/GenBank/DDBJ whole genome shotgun (WGS) entry which is preliminary data.</text>
</comment>
<dbReference type="Proteomes" id="UP001054889">
    <property type="component" value="Unassembled WGS sequence"/>
</dbReference>
<dbReference type="GO" id="GO:0080043">
    <property type="term" value="F:quercetin 3-O-glucosyltransferase activity"/>
    <property type="evidence" value="ECO:0007669"/>
    <property type="project" value="TreeGrafter"/>
</dbReference>
<dbReference type="Gene3D" id="3.40.50.2000">
    <property type="entry name" value="Glycogen Phosphorylase B"/>
    <property type="match status" value="1"/>
</dbReference>
<accession>A0AAV5G016</accession>
<evidence type="ECO:0000313" key="2">
    <source>
        <dbReference type="EMBL" id="GJN40155.1"/>
    </source>
</evidence>
<evidence type="ECO:0000256" key="1">
    <source>
        <dbReference type="ARBA" id="ARBA00009995"/>
    </source>
</evidence>
<organism evidence="2 3">
    <name type="scientific">Eleusine coracana subsp. coracana</name>
    <dbReference type="NCBI Taxonomy" id="191504"/>
    <lineage>
        <taxon>Eukaryota</taxon>
        <taxon>Viridiplantae</taxon>
        <taxon>Streptophyta</taxon>
        <taxon>Embryophyta</taxon>
        <taxon>Tracheophyta</taxon>
        <taxon>Spermatophyta</taxon>
        <taxon>Magnoliopsida</taxon>
        <taxon>Liliopsida</taxon>
        <taxon>Poales</taxon>
        <taxon>Poaceae</taxon>
        <taxon>PACMAD clade</taxon>
        <taxon>Chloridoideae</taxon>
        <taxon>Cynodonteae</taxon>
        <taxon>Eleusininae</taxon>
        <taxon>Eleusine</taxon>
    </lineage>
</organism>
<name>A0AAV5G016_ELECO</name>
<comment type="similarity">
    <text evidence="1">Belongs to the UDP-glycosyltransferase family.</text>
</comment>